<organism evidence="1 2">
    <name type="scientific">Plakobranchus ocellatus</name>
    <dbReference type="NCBI Taxonomy" id="259542"/>
    <lineage>
        <taxon>Eukaryota</taxon>
        <taxon>Metazoa</taxon>
        <taxon>Spiralia</taxon>
        <taxon>Lophotrochozoa</taxon>
        <taxon>Mollusca</taxon>
        <taxon>Gastropoda</taxon>
        <taxon>Heterobranchia</taxon>
        <taxon>Euthyneura</taxon>
        <taxon>Panpulmonata</taxon>
        <taxon>Sacoglossa</taxon>
        <taxon>Placobranchoidea</taxon>
        <taxon>Plakobranchidae</taxon>
        <taxon>Plakobranchus</taxon>
    </lineage>
</organism>
<accession>A0AAV3YNP4</accession>
<name>A0AAV3YNP4_9GAST</name>
<dbReference type="AlphaFoldDB" id="A0AAV3YNP4"/>
<gene>
    <name evidence="1" type="ORF">PoB_001068800</name>
</gene>
<proteinExistence type="predicted"/>
<dbReference type="EMBL" id="BLXT01001278">
    <property type="protein sequence ID" value="GFN84182.1"/>
    <property type="molecule type" value="Genomic_DNA"/>
</dbReference>
<evidence type="ECO:0000313" key="1">
    <source>
        <dbReference type="EMBL" id="GFN84182.1"/>
    </source>
</evidence>
<dbReference type="Gene3D" id="2.60.120.200">
    <property type="match status" value="1"/>
</dbReference>
<protein>
    <submittedName>
        <fullName evidence="1">von Willebrand factor d and egf domain-containing protein</fullName>
    </submittedName>
</protein>
<keyword evidence="2" id="KW-1185">Reference proteome</keyword>
<reference evidence="1 2" key="1">
    <citation type="journal article" date="2021" name="Elife">
        <title>Chloroplast acquisition without the gene transfer in kleptoplastic sea slugs, Plakobranchus ocellatus.</title>
        <authorList>
            <person name="Maeda T."/>
            <person name="Takahashi S."/>
            <person name="Yoshida T."/>
            <person name="Shimamura S."/>
            <person name="Takaki Y."/>
            <person name="Nagai Y."/>
            <person name="Toyoda A."/>
            <person name="Suzuki Y."/>
            <person name="Arimoto A."/>
            <person name="Ishii H."/>
            <person name="Satoh N."/>
            <person name="Nishiyama T."/>
            <person name="Hasebe M."/>
            <person name="Maruyama T."/>
            <person name="Minagawa J."/>
            <person name="Obokata J."/>
            <person name="Shigenobu S."/>
        </authorList>
    </citation>
    <scope>NUCLEOTIDE SEQUENCE [LARGE SCALE GENOMIC DNA]</scope>
</reference>
<dbReference type="SUPFAM" id="SSF49899">
    <property type="entry name" value="Concanavalin A-like lectins/glucanases"/>
    <property type="match status" value="1"/>
</dbReference>
<dbReference type="Proteomes" id="UP000735302">
    <property type="component" value="Unassembled WGS sequence"/>
</dbReference>
<evidence type="ECO:0000313" key="2">
    <source>
        <dbReference type="Proteomes" id="UP000735302"/>
    </source>
</evidence>
<dbReference type="InterPro" id="IPR013320">
    <property type="entry name" value="ConA-like_dom_sf"/>
</dbReference>
<comment type="caution">
    <text evidence="1">The sequence shown here is derived from an EMBL/GenBank/DDBJ whole genome shotgun (WGS) entry which is preliminary data.</text>
</comment>
<sequence>MVTFDLLFKLKGLNSLLTVAENVPAIANETVKLVDIELRPALFTDLIRIEPKKARGSPCFRLELCQYDISEQSIPVTNFKFVTTIQTTVVTTSVNLTLHGQVTLDRSDLLNPALVIPAGSYVDLKSPSLDACVADLDNCRSGFTITVTVSFSQTNSGQQMVLTSGGLENNVPGIALFFQKGEITAFVGTSTQAWVVTKDFPLISNRWYELTVSWSPSQGLVVLEKDQIIGSSFLAGRRVPTGTASRQLTLGSPLKTTLAVLKVRAVLTVSLFVQEANRAGLTRRKFLCNAVLLRSPYVYIGFTHKNQNERGRTLGIYARGDQFYAFSEESYPLPHMSTHHTMGSQVSYDTPAVMALTKAKANFFIILHIMKNQDPVLDIFCLFSVWGSINFHNL</sequence>